<evidence type="ECO:0008006" key="4">
    <source>
        <dbReference type="Google" id="ProtNLM"/>
    </source>
</evidence>
<comment type="caution">
    <text evidence="2">The sequence shown here is derived from an EMBL/GenBank/DDBJ whole genome shotgun (WGS) entry which is preliminary data.</text>
</comment>
<evidence type="ECO:0000256" key="1">
    <source>
        <dbReference type="SAM" id="MobiDB-lite"/>
    </source>
</evidence>
<dbReference type="Pfam" id="PF06475">
    <property type="entry name" value="Glycolipid_bind"/>
    <property type="match status" value="1"/>
</dbReference>
<dbReference type="InterPro" id="IPR009467">
    <property type="entry name" value="Glycolipid-bd_prot_put"/>
</dbReference>
<dbReference type="Proteomes" id="UP000186040">
    <property type="component" value="Unassembled WGS sequence"/>
</dbReference>
<protein>
    <recommendedName>
        <fullName evidence="4">Glycolipid-binding domain-containing protein</fullName>
    </recommendedName>
</protein>
<evidence type="ECO:0000313" key="2">
    <source>
        <dbReference type="EMBL" id="OLR91442.1"/>
    </source>
</evidence>
<dbReference type="AlphaFoldDB" id="A0A1Q9LHC0"/>
<dbReference type="OrthoDB" id="7347529at2"/>
<dbReference type="SUPFAM" id="SSF159275">
    <property type="entry name" value="PA1994-like"/>
    <property type="match status" value="1"/>
</dbReference>
<dbReference type="STRING" id="1193682.BJP25_00985"/>
<organism evidence="2 3">
    <name type="scientific">Actinokineospora bangkokensis</name>
    <dbReference type="NCBI Taxonomy" id="1193682"/>
    <lineage>
        <taxon>Bacteria</taxon>
        <taxon>Bacillati</taxon>
        <taxon>Actinomycetota</taxon>
        <taxon>Actinomycetes</taxon>
        <taxon>Pseudonocardiales</taxon>
        <taxon>Pseudonocardiaceae</taxon>
        <taxon>Actinokineospora</taxon>
    </lineage>
</organism>
<reference evidence="2 3" key="1">
    <citation type="submission" date="2016-10" db="EMBL/GenBank/DDBJ databases">
        <title>The Draft Genome Sequence of Actinokineospora bangkokensis 44EHWT reveals the biosynthetic pathway of antifungal compounds Thailandins with unusual extender unit butylmalonyl-CoA.</title>
        <authorList>
            <person name="Greule A."/>
            <person name="Intra B."/>
            <person name="Flemming S."/>
            <person name="Rommel M.G."/>
            <person name="Panbangred W."/>
            <person name="Bechthold A."/>
        </authorList>
    </citation>
    <scope>NUCLEOTIDE SEQUENCE [LARGE SCALE GENOMIC DNA]</scope>
    <source>
        <strain evidence="2 3">44EHW</strain>
    </source>
</reference>
<evidence type="ECO:0000313" key="3">
    <source>
        <dbReference type="Proteomes" id="UP000186040"/>
    </source>
</evidence>
<proteinExistence type="predicted"/>
<dbReference type="RefSeq" id="WP_075976839.1">
    <property type="nucleotide sequence ID" value="NZ_MKQR01000023.1"/>
</dbReference>
<gene>
    <name evidence="2" type="ORF">BJP25_00985</name>
</gene>
<name>A0A1Q9LHC0_9PSEU</name>
<keyword evidence="3" id="KW-1185">Reference proteome</keyword>
<accession>A0A1Q9LHC0</accession>
<dbReference type="EMBL" id="MKQR01000023">
    <property type="protein sequence ID" value="OLR91442.1"/>
    <property type="molecule type" value="Genomic_DNA"/>
</dbReference>
<sequence length="211" mass="22127">MTSSDAAQRTAPGVPPRAAQRTPTVITWQGGSPATLESTRLLVTDSRLRASGRLIAAATADREAYSASFEAAVDKGEASGRLLLRTTTADEERQISLSRTEDGVWLVDHGTASERGDFSGAVAVDVAGAVTFTTLPIRRLGVHREAGEFEIPVVRVSMPDLSVSLVTQVFRTVSLDEGGAVVAIGDPGSPAEVRVDADGIVVDFPGTARRV</sequence>
<feature type="region of interest" description="Disordered" evidence="1">
    <location>
        <begin position="1"/>
        <end position="20"/>
    </location>
</feature>